<evidence type="ECO:0000259" key="8">
    <source>
        <dbReference type="Pfam" id="PF03460"/>
    </source>
</evidence>
<evidence type="ECO:0000256" key="3">
    <source>
        <dbReference type="ARBA" id="ARBA00022723"/>
    </source>
</evidence>
<evidence type="ECO:0000256" key="2">
    <source>
        <dbReference type="ARBA" id="ARBA00022617"/>
    </source>
</evidence>
<accession>A0A9D2SUK4</accession>
<dbReference type="Gene3D" id="3.90.480.10">
    <property type="entry name" value="Sulfite Reductase Hemoprotein,Domain 2"/>
    <property type="match status" value="1"/>
</dbReference>
<keyword evidence="3" id="KW-0479">Metal-binding</keyword>
<evidence type="ECO:0000259" key="7">
    <source>
        <dbReference type="Pfam" id="PF01077"/>
    </source>
</evidence>
<dbReference type="SUPFAM" id="SSF55124">
    <property type="entry name" value="Nitrite/Sulfite reductase N-terminal domain-like"/>
    <property type="match status" value="2"/>
</dbReference>
<name>A0A9D2SUK4_9FIRM</name>
<dbReference type="AlphaFoldDB" id="A0A9D2SUK4"/>
<evidence type="ECO:0000256" key="4">
    <source>
        <dbReference type="ARBA" id="ARBA00023002"/>
    </source>
</evidence>
<evidence type="ECO:0000313" key="9">
    <source>
        <dbReference type="EMBL" id="HJC35757.1"/>
    </source>
</evidence>
<organism evidence="9 10">
    <name type="scientific">Candidatus Merdibacter merdavium</name>
    <dbReference type="NCBI Taxonomy" id="2838692"/>
    <lineage>
        <taxon>Bacteria</taxon>
        <taxon>Bacillati</taxon>
        <taxon>Bacillota</taxon>
        <taxon>Erysipelotrichia</taxon>
        <taxon>Erysipelotrichales</taxon>
        <taxon>Erysipelotrichaceae</taxon>
        <taxon>Merdibacter</taxon>
    </lineage>
</organism>
<gene>
    <name evidence="9" type="ORF">H9702_01330</name>
</gene>
<dbReference type="Pfam" id="PF01077">
    <property type="entry name" value="NIR_SIR"/>
    <property type="match status" value="1"/>
</dbReference>
<comment type="caution">
    <text evidence="9">The sequence shown here is derived from an EMBL/GenBank/DDBJ whole genome shotgun (WGS) entry which is preliminary data.</text>
</comment>
<dbReference type="PANTHER" id="PTHR32439">
    <property type="entry name" value="FERREDOXIN--NITRITE REDUCTASE, CHLOROPLASTIC"/>
    <property type="match status" value="1"/>
</dbReference>
<proteinExistence type="predicted"/>
<dbReference type="SUPFAM" id="SSF56014">
    <property type="entry name" value="Nitrite and sulphite reductase 4Fe-4S domain-like"/>
    <property type="match status" value="2"/>
</dbReference>
<keyword evidence="2" id="KW-0349">Heme</keyword>
<feature type="domain" description="Nitrite/sulphite reductase 4Fe-4S" evidence="7">
    <location>
        <begin position="119"/>
        <end position="255"/>
    </location>
</feature>
<feature type="domain" description="Nitrite/Sulfite reductase ferredoxin-like" evidence="8">
    <location>
        <begin position="43"/>
        <end position="107"/>
    </location>
</feature>
<evidence type="ECO:0000256" key="6">
    <source>
        <dbReference type="ARBA" id="ARBA00023014"/>
    </source>
</evidence>
<dbReference type="InterPro" id="IPR006067">
    <property type="entry name" value="NO2/SO3_Rdtase_4Fe4S_dom"/>
</dbReference>
<evidence type="ECO:0000313" key="10">
    <source>
        <dbReference type="Proteomes" id="UP000823896"/>
    </source>
</evidence>
<dbReference type="Proteomes" id="UP000823896">
    <property type="component" value="Unassembled WGS sequence"/>
</dbReference>
<dbReference type="GO" id="GO:0051539">
    <property type="term" value="F:4 iron, 4 sulfur cluster binding"/>
    <property type="evidence" value="ECO:0007669"/>
    <property type="project" value="UniProtKB-KW"/>
</dbReference>
<dbReference type="InterPro" id="IPR005117">
    <property type="entry name" value="NiRdtase/SiRdtase_haem-b_fer"/>
</dbReference>
<evidence type="ECO:0000256" key="1">
    <source>
        <dbReference type="ARBA" id="ARBA00022485"/>
    </source>
</evidence>
<dbReference type="Gene3D" id="3.30.413.10">
    <property type="entry name" value="Sulfite Reductase Hemoprotein, domain 1"/>
    <property type="match status" value="2"/>
</dbReference>
<keyword evidence="4" id="KW-0560">Oxidoreductase</keyword>
<protein>
    <submittedName>
        <fullName evidence="9">Nitrite/sulfite reductase</fullName>
    </submittedName>
</protein>
<keyword evidence="6" id="KW-0411">Iron-sulfur</keyword>
<evidence type="ECO:0000256" key="5">
    <source>
        <dbReference type="ARBA" id="ARBA00023004"/>
    </source>
</evidence>
<reference evidence="9" key="1">
    <citation type="journal article" date="2021" name="PeerJ">
        <title>Extensive microbial diversity within the chicken gut microbiome revealed by metagenomics and culture.</title>
        <authorList>
            <person name="Gilroy R."/>
            <person name="Ravi A."/>
            <person name="Getino M."/>
            <person name="Pursley I."/>
            <person name="Horton D.L."/>
            <person name="Alikhan N.F."/>
            <person name="Baker D."/>
            <person name="Gharbi K."/>
            <person name="Hall N."/>
            <person name="Watson M."/>
            <person name="Adriaenssens E.M."/>
            <person name="Foster-Nyarko E."/>
            <person name="Jarju S."/>
            <person name="Secka A."/>
            <person name="Antonio M."/>
            <person name="Oren A."/>
            <person name="Chaudhuri R.R."/>
            <person name="La Ragione R."/>
            <person name="Hildebrand F."/>
            <person name="Pallen M.J."/>
        </authorList>
    </citation>
    <scope>NUCLEOTIDE SEQUENCE</scope>
    <source>
        <strain evidence="9">CHK187-11901</strain>
    </source>
</reference>
<dbReference type="InterPro" id="IPR036136">
    <property type="entry name" value="Nit/Sulf_reduc_fer-like_dom_sf"/>
</dbReference>
<keyword evidence="1" id="KW-0004">4Fe-4S</keyword>
<dbReference type="GO" id="GO:0046872">
    <property type="term" value="F:metal ion binding"/>
    <property type="evidence" value="ECO:0007669"/>
    <property type="project" value="UniProtKB-KW"/>
</dbReference>
<dbReference type="GO" id="GO:0020037">
    <property type="term" value="F:heme binding"/>
    <property type="evidence" value="ECO:0007669"/>
    <property type="project" value="InterPro"/>
</dbReference>
<keyword evidence="5" id="KW-0408">Iron</keyword>
<dbReference type="InterPro" id="IPR045854">
    <property type="entry name" value="NO2/SO3_Rdtase_4Fe4S_sf"/>
</dbReference>
<reference evidence="9" key="2">
    <citation type="submission" date="2021-04" db="EMBL/GenBank/DDBJ databases">
        <authorList>
            <person name="Gilroy R."/>
        </authorList>
    </citation>
    <scope>NUCLEOTIDE SEQUENCE</scope>
    <source>
        <strain evidence="9">CHK187-11901</strain>
    </source>
</reference>
<feature type="domain" description="Nitrite/Sulfite reductase ferredoxin-like" evidence="8">
    <location>
        <begin position="298"/>
        <end position="359"/>
    </location>
</feature>
<dbReference type="Pfam" id="PF03460">
    <property type="entry name" value="NIR_SIR_ferr"/>
    <property type="match status" value="2"/>
</dbReference>
<dbReference type="InterPro" id="IPR051329">
    <property type="entry name" value="NIR_SIR_4Fe-4S"/>
</dbReference>
<dbReference type="PANTHER" id="PTHR32439:SF9">
    <property type="entry name" value="BLR3264 PROTEIN"/>
    <property type="match status" value="1"/>
</dbReference>
<dbReference type="EMBL" id="DWWM01000006">
    <property type="protein sequence ID" value="HJC35757.1"/>
    <property type="molecule type" value="Genomic_DNA"/>
</dbReference>
<dbReference type="GO" id="GO:0016491">
    <property type="term" value="F:oxidoreductase activity"/>
    <property type="evidence" value="ECO:0007669"/>
    <property type="project" value="UniProtKB-KW"/>
</dbReference>
<sequence>MDEKMKRQLKEEIGQFRETADQFMRKEITMKDFKGYSGGFGSYAQRGGERLMLRLRMDQGVMTKEKLAFVCESCRRYDVDLAHITTCQTIQLHHLSVEAVCDIMERALDVGIVTRGGGGDHPRNVMCSPLSGVEPGEYFDVRPYAKAAGDYLLSVMNKRKLPRKLKVAFSSSPVNATHATFRDLGFVAVREGTFDVYCCGGLGNNPKLGVRVASHVRPEKVLYYVEAMIRLFITYGDYTNRARARTRYLQDTLGERLKSEFDLKLVEAMQLDLDIDVHPEPVRKQGKDAAFDDPRVIAQKQEGLYAVSYHPIGGEISPSVLYRIEEAIRDIEACEVRIAPDETMYIINLNADEVPAVLAVTADGAQTQFEHSVSCIGASICQVGLRDSNGVLHQLVHALRPYGFRDGVLPRIHISGCTSSCGTHQSAAIGLQGTVKLVDKKPQPAYVLTVNGNDLQGEEAFGKVVGTILESDLVTFFTRLGKMISEAGDLFASWITAHEADLIALAMEYTR</sequence>